<keyword evidence="1 6" id="KW-0963">Cytoplasm</keyword>
<dbReference type="STRING" id="521045.Kole_1469"/>
<keyword evidence="4 6" id="KW-0808">Transferase</keyword>
<dbReference type="InterPro" id="IPR003682">
    <property type="entry name" value="rRNA_ssu_MeTfrase_G"/>
</dbReference>
<dbReference type="GO" id="GO:0005829">
    <property type="term" value="C:cytosol"/>
    <property type="evidence" value="ECO:0007669"/>
    <property type="project" value="TreeGrafter"/>
</dbReference>
<gene>
    <name evidence="6" type="primary">rsmG</name>
    <name evidence="8" type="ordered locus">Kole_1469</name>
</gene>
<dbReference type="HAMAP" id="MF_00074">
    <property type="entry name" value="16SrRNA_methyltr_G"/>
    <property type="match status" value="1"/>
</dbReference>
<dbReference type="KEGG" id="kol:Kole_1469"/>
<comment type="similarity">
    <text evidence="6">Belongs to the methyltransferase superfamily. RNA methyltransferase RsmG family.</text>
</comment>
<name>C5CEC1_KOSOT</name>
<proteinExistence type="inferred from homology"/>
<evidence type="ECO:0000256" key="6">
    <source>
        <dbReference type="HAMAP-Rule" id="MF_00074"/>
    </source>
</evidence>
<feature type="compositionally biased region" description="Basic residues" evidence="7">
    <location>
        <begin position="210"/>
        <end position="224"/>
    </location>
</feature>
<dbReference type="EMBL" id="CP001634">
    <property type="protein sequence ID" value="ACR80161.1"/>
    <property type="molecule type" value="Genomic_DNA"/>
</dbReference>
<evidence type="ECO:0000256" key="1">
    <source>
        <dbReference type="ARBA" id="ARBA00022490"/>
    </source>
</evidence>
<dbReference type="HOGENOM" id="CLU_065341_0_1_0"/>
<feature type="binding site" evidence="6">
    <location>
        <position position="60"/>
    </location>
    <ligand>
        <name>S-adenosyl-L-methionine</name>
        <dbReference type="ChEBI" id="CHEBI:59789"/>
    </ligand>
</feature>
<dbReference type="GO" id="GO:0070043">
    <property type="term" value="F:rRNA (guanine-N7-)-methyltransferase activity"/>
    <property type="evidence" value="ECO:0007669"/>
    <property type="project" value="UniProtKB-UniRule"/>
</dbReference>
<evidence type="ECO:0000256" key="3">
    <source>
        <dbReference type="ARBA" id="ARBA00022603"/>
    </source>
</evidence>
<dbReference type="InterPro" id="IPR029063">
    <property type="entry name" value="SAM-dependent_MTases_sf"/>
</dbReference>
<dbReference type="Proteomes" id="UP000002382">
    <property type="component" value="Chromosome"/>
</dbReference>
<reference evidence="8 9" key="2">
    <citation type="journal article" date="2011" name="J. Bacteriol.">
        <title>Genome Sequence of Kosmotoga olearia Strain TBF 19.5.1, a Thermophilic Bacterium with a Wide Growth Temperature Range, Isolated from the Troll B Oil Platform in the North Sea.</title>
        <authorList>
            <person name="Swithers K.S."/>
            <person name="Dipippo J.L."/>
            <person name="Bruce D.C."/>
            <person name="Detter C."/>
            <person name="Tapia R."/>
            <person name="Han S."/>
            <person name="Goodwin L.A."/>
            <person name="Han J."/>
            <person name="Woyke T."/>
            <person name="Pitluck S."/>
            <person name="Pennacchio L."/>
            <person name="Nolan M."/>
            <person name="Mikhailova N."/>
            <person name="Land M.L."/>
            <person name="Nesbo C.L."/>
            <person name="Gogarten J.P."/>
            <person name="Noll K.M."/>
        </authorList>
    </citation>
    <scope>NUCLEOTIDE SEQUENCE [LARGE SCALE GENOMIC DNA]</scope>
    <source>
        <strain evidence="9">ATCC BAA-1733 / DSM 21960 / TBF 19.5.1</strain>
    </source>
</reference>
<dbReference type="PANTHER" id="PTHR31760">
    <property type="entry name" value="S-ADENOSYL-L-METHIONINE-DEPENDENT METHYLTRANSFERASES SUPERFAMILY PROTEIN"/>
    <property type="match status" value="1"/>
</dbReference>
<dbReference type="PANTHER" id="PTHR31760:SF0">
    <property type="entry name" value="S-ADENOSYL-L-METHIONINE-DEPENDENT METHYLTRANSFERASES SUPERFAMILY PROTEIN"/>
    <property type="match status" value="1"/>
</dbReference>
<dbReference type="SUPFAM" id="SSF53335">
    <property type="entry name" value="S-adenosyl-L-methionine-dependent methyltransferases"/>
    <property type="match status" value="1"/>
</dbReference>
<feature type="binding site" evidence="6">
    <location>
        <begin position="111"/>
        <end position="112"/>
    </location>
    <ligand>
        <name>S-adenosyl-L-methionine</name>
        <dbReference type="ChEBI" id="CHEBI:59789"/>
    </ligand>
</feature>
<keyword evidence="2 6" id="KW-0698">rRNA processing</keyword>
<dbReference type="AlphaFoldDB" id="C5CEC1"/>
<dbReference type="Gene3D" id="3.40.50.150">
    <property type="entry name" value="Vaccinia Virus protein VP39"/>
    <property type="match status" value="1"/>
</dbReference>
<dbReference type="RefSeq" id="WP_015868808.1">
    <property type="nucleotide sequence ID" value="NC_012785.1"/>
</dbReference>
<dbReference type="Pfam" id="PF02527">
    <property type="entry name" value="GidB"/>
    <property type="match status" value="1"/>
</dbReference>
<dbReference type="EC" id="2.1.1.-" evidence="6"/>
<keyword evidence="3 6" id="KW-0489">Methyltransferase</keyword>
<evidence type="ECO:0000256" key="5">
    <source>
        <dbReference type="ARBA" id="ARBA00022691"/>
    </source>
</evidence>
<evidence type="ECO:0000313" key="8">
    <source>
        <dbReference type="EMBL" id="ACR80161.1"/>
    </source>
</evidence>
<organism evidence="8 9">
    <name type="scientific">Kosmotoga olearia (strain ATCC BAA-1733 / DSM 21960 / TBF 19.5.1)</name>
    <dbReference type="NCBI Taxonomy" id="521045"/>
    <lineage>
        <taxon>Bacteria</taxon>
        <taxon>Thermotogati</taxon>
        <taxon>Thermotogota</taxon>
        <taxon>Thermotogae</taxon>
        <taxon>Kosmotogales</taxon>
        <taxon>Kosmotogaceae</taxon>
        <taxon>Kosmotoga</taxon>
    </lineage>
</organism>
<comment type="subcellular location">
    <subcellularLocation>
        <location evidence="6">Cytoplasm</location>
    </subcellularLocation>
</comment>
<dbReference type="OrthoDB" id="9808773at2"/>
<accession>C5CEC1</accession>
<protein>
    <recommendedName>
        <fullName evidence="6">Ribosomal RNA small subunit methyltransferase G</fullName>
        <ecNumber evidence="6">2.1.1.-</ecNumber>
    </recommendedName>
    <alternativeName>
        <fullName evidence="6">16S rRNA 7-methylguanosine methyltransferase</fullName>
        <shortName evidence="6">16S rRNA m7G methyltransferase</shortName>
    </alternativeName>
</protein>
<evidence type="ECO:0000313" key="9">
    <source>
        <dbReference type="Proteomes" id="UP000002382"/>
    </source>
</evidence>
<keyword evidence="9" id="KW-1185">Reference proteome</keyword>
<feature type="region of interest" description="Disordered" evidence="7">
    <location>
        <begin position="205"/>
        <end position="224"/>
    </location>
</feature>
<sequence>MIELDEKKEELLTRFLKEIISSKHNLTAIKDFKQAYIKHVEDVLLAVRKLNLCGRYIDIGTGGGVPGIVCAVLFPEAEWYLLDSVGKKVQEIERISLLLGLSNVHFIVGRAEEVAKGYAEFFDGAFLRAVGRADISLEYGTPFVCRTGIVYLFKGPLWREEKEYAERAAKILNLQLKFEKSYYLSDGAERFLVGYERTGELPAGIPRRPGIPKKRPLGGKWNGK</sequence>
<keyword evidence="5 6" id="KW-0949">S-adenosyl-L-methionine</keyword>
<reference evidence="8 9" key="1">
    <citation type="submission" date="2009-06" db="EMBL/GenBank/DDBJ databases">
        <title>Complete sequence of Thermotogales bacterium TBF 19.5.1.</title>
        <authorList>
            <consortium name="US DOE Joint Genome Institute"/>
            <person name="Lucas S."/>
            <person name="Copeland A."/>
            <person name="Lapidus A."/>
            <person name="Glavina del Rio T."/>
            <person name="Tice H."/>
            <person name="Bruce D."/>
            <person name="Goodwin L."/>
            <person name="Pitluck S."/>
            <person name="Chertkov O."/>
            <person name="Brettin T."/>
            <person name="Detter J.C."/>
            <person name="Han C."/>
            <person name="Schmutz J."/>
            <person name="Larimer F."/>
            <person name="Land M."/>
            <person name="Hauser L."/>
            <person name="Kyrpides N."/>
            <person name="Ovchinnikova G."/>
            <person name="Noll K."/>
        </authorList>
    </citation>
    <scope>NUCLEOTIDE SEQUENCE [LARGE SCALE GENOMIC DNA]</scope>
    <source>
        <strain evidence="9">ATCC BAA-1733 / DSM 21960 / TBF 19.5.1</strain>
    </source>
</reference>
<feature type="binding site" evidence="6">
    <location>
        <position position="128"/>
    </location>
    <ligand>
        <name>S-adenosyl-L-methionine</name>
        <dbReference type="ChEBI" id="CHEBI:59789"/>
    </ligand>
</feature>
<comment type="function">
    <text evidence="6">Specifically methylates the N7 position of a guanine in 16S rRNA.</text>
</comment>
<evidence type="ECO:0000256" key="2">
    <source>
        <dbReference type="ARBA" id="ARBA00022552"/>
    </source>
</evidence>
<dbReference type="eggNOG" id="COG0357">
    <property type="taxonomic scope" value="Bacteria"/>
</dbReference>
<evidence type="ECO:0000256" key="7">
    <source>
        <dbReference type="SAM" id="MobiDB-lite"/>
    </source>
</evidence>
<comment type="caution">
    <text evidence="6">Lacks conserved residue(s) required for the propagation of feature annotation.</text>
</comment>
<evidence type="ECO:0000256" key="4">
    <source>
        <dbReference type="ARBA" id="ARBA00022679"/>
    </source>
</evidence>